<dbReference type="EMBL" id="CACRXK020008819">
    <property type="protein sequence ID" value="CAB4015720.1"/>
    <property type="molecule type" value="Genomic_DNA"/>
</dbReference>
<evidence type="ECO:0000313" key="2">
    <source>
        <dbReference type="Proteomes" id="UP001152795"/>
    </source>
</evidence>
<protein>
    <submittedName>
        <fullName evidence="1">Uncharacterized protein</fullName>
    </submittedName>
</protein>
<dbReference type="OrthoDB" id="7693421at2759"/>
<keyword evidence="2" id="KW-1185">Reference proteome</keyword>
<dbReference type="Proteomes" id="UP001152795">
    <property type="component" value="Unassembled WGS sequence"/>
</dbReference>
<reference evidence="1" key="1">
    <citation type="submission" date="2020-04" db="EMBL/GenBank/DDBJ databases">
        <authorList>
            <person name="Alioto T."/>
            <person name="Alioto T."/>
            <person name="Gomez Garrido J."/>
        </authorList>
    </citation>
    <scope>NUCLEOTIDE SEQUENCE</scope>
    <source>
        <strain evidence="1">A484AB</strain>
    </source>
</reference>
<gene>
    <name evidence="1" type="ORF">PACLA_8A041073</name>
</gene>
<evidence type="ECO:0000313" key="1">
    <source>
        <dbReference type="EMBL" id="CAB4015720.1"/>
    </source>
</evidence>
<name>A0A6S7IH76_PARCT</name>
<comment type="caution">
    <text evidence="1">The sequence shown here is derived from an EMBL/GenBank/DDBJ whole genome shotgun (WGS) entry which is preliminary data.</text>
</comment>
<sequence length="171" mass="19700">MASTPSLHLHEISLAVDGKLLERRRVTKLLGLHITENLTWNDHIKQLSSTCYSTLVTLKKIKNFTPFYLRKQLAEQLILFKMDHGDLVFNPLPDYLLSRLQMIQFSAASFVTGKNVNSAETLLKLNWLPMRECKDFNLLKATIKQFIHRTGRSMLQLNYINQLAAYARVPA</sequence>
<proteinExistence type="predicted"/>
<organism evidence="1 2">
    <name type="scientific">Paramuricea clavata</name>
    <name type="common">Red gorgonian</name>
    <name type="synonym">Violescent sea-whip</name>
    <dbReference type="NCBI Taxonomy" id="317549"/>
    <lineage>
        <taxon>Eukaryota</taxon>
        <taxon>Metazoa</taxon>
        <taxon>Cnidaria</taxon>
        <taxon>Anthozoa</taxon>
        <taxon>Octocorallia</taxon>
        <taxon>Malacalcyonacea</taxon>
        <taxon>Plexauridae</taxon>
        <taxon>Paramuricea</taxon>
    </lineage>
</organism>
<dbReference type="AlphaFoldDB" id="A0A6S7IH76"/>
<accession>A0A6S7IH76</accession>